<dbReference type="Proteomes" id="UP000027222">
    <property type="component" value="Unassembled WGS sequence"/>
</dbReference>
<evidence type="ECO:0000256" key="1">
    <source>
        <dbReference type="SAM" id="MobiDB-lite"/>
    </source>
</evidence>
<protein>
    <submittedName>
        <fullName evidence="2">Uncharacterized protein</fullName>
    </submittedName>
</protein>
<dbReference type="InterPro" id="IPR042179">
    <property type="entry name" value="KGD_C_sf"/>
</dbReference>
<sequence>MRSESSIPGPPIHHDHRHERENPLRHRAQTCAYCDKTLSTRCWLTRVQKTVGVIVPLNYELKADRRLEFGEQVPVFPSLRHFKFDWVVVVVVGSLSEVALLGFDYGAHPNILLIWRPSLVNSWRTPRLLSTLSSSQIEWLRRSGVFLMLRHGLDGTGPEHSSAWVVRMRSDRHDVSSDPNNIYLNGRSFPPKLERPSHPPPSIQVGLSSL</sequence>
<dbReference type="OrthoDB" id="1935081at2759"/>
<evidence type="ECO:0000313" key="3">
    <source>
        <dbReference type="Proteomes" id="UP000027222"/>
    </source>
</evidence>
<evidence type="ECO:0000313" key="2">
    <source>
        <dbReference type="EMBL" id="KDR70326.1"/>
    </source>
</evidence>
<gene>
    <name evidence="2" type="ORF">GALMADRAFT_883348</name>
</gene>
<dbReference type="EMBL" id="KL142397">
    <property type="protein sequence ID" value="KDR70326.1"/>
    <property type="molecule type" value="Genomic_DNA"/>
</dbReference>
<dbReference type="Gene3D" id="3.40.50.12470">
    <property type="match status" value="1"/>
</dbReference>
<dbReference type="STRING" id="685588.A0A067SHE7"/>
<organism evidence="2 3">
    <name type="scientific">Galerina marginata (strain CBS 339.88)</name>
    <dbReference type="NCBI Taxonomy" id="685588"/>
    <lineage>
        <taxon>Eukaryota</taxon>
        <taxon>Fungi</taxon>
        <taxon>Dikarya</taxon>
        <taxon>Basidiomycota</taxon>
        <taxon>Agaricomycotina</taxon>
        <taxon>Agaricomycetes</taxon>
        <taxon>Agaricomycetidae</taxon>
        <taxon>Agaricales</taxon>
        <taxon>Agaricineae</taxon>
        <taxon>Strophariaceae</taxon>
        <taxon>Galerina</taxon>
    </lineage>
</organism>
<proteinExistence type="predicted"/>
<keyword evidence="3" id="KW-1185">Reference proteome</keyword>
<feature type="region of interest" description="Disordered" evidence="1">
    <location>
        <begin position="1"/>
        <end position="21"/>
    </location>
</feature>
<dbReference type="HOGENOM" id="CLU_1310222_0_0_1"/>
<dbReference type="AlphaFoldDB" id="A0A067SHE7"/>
<feature type="region of interest" description="Disordered" evidence="1">
    <location>
        <begin position="188"/>
        <end position="210"/>
    </location>
</feature>
<reference evidence="3" key="1">
    <citation type="journal article" date="2014" name="Proc. Natl. Acad. Sci. U.S.A.">
        <title>Extensive sampling of basidiomycete genomes demonstrates inadequacy of the white-rot/brown-rot paradigm for wood decay fungi.</title>
        <authorList>
            <person name="Riley R."/>
            <person name="Salamov A.A."/>
            <person name="Brown D.W."/>
            <person name="Nagy L.G."/>
            <person name="Floudas D."/>
            <person name="Held B.W."/>
            <person name="Levasseur A."/>
            <person name="Lombard V."/>
            <person name="Morin E."/>
            <person name="Otillar R."/>
            <person name="Lindquist E.A."/>
            <person name="Sun H."/>
            <person name="LaButti K.M."/>
            <person name="Schmutz J."/>
            <person name="Jabbour D."/>
            <person name="Luo H."/>
            <person name="Baker S.E."/>
            <person name="Pisabarro A.G."/>
            <person name="Walton J.D."/>
            <person name="Blanchette R.A."/>
            <person name="Henrissat B."/>
            <person name="Martin F."/>
            <person name="Cullen D."/>
            <person name="Hibbett D.S."/>
            <person name="Grigoriev I.V."/>
        </authorList>
    </citation>
    <scope>NUCLEOTIDE SEQUENCE [LARGE SCALE GENOMIC DNA]</scope>
    <source>
        <strain evidence="3">CBS 339.88</strain>
    </source>
</reference>
<accession>A0A067SHE7</accession>
<dbReference type="Gene3D" id="3.40.50.11610">
    <property type="entry name" value="Multifunctional 2-oxoglutarate metabolism enzyme, C-terminal domain"/>
    <property type="match status" value="1"/>
</dbReference>
<name>A0A067SHE7_GALM3</name>